<dbReference type="EMBL" id="JAMZEL010000015">
    <property type="protein sequence ID" value="MCP1385816.1"/>
    <property type="molecule type" value="Genomic_DNA"/>
</dbReference>
<dbReference type="PROSITE" id="PS51257">
    <property type="entry name" value="PROKAR_LIPOPROTEIN"/>
    <property type="match status" value="1"/>
</dbReference>
<dbReference type="RefSeq" id="WP_253532371.1">
    <property type="nucleotide sequence ID" value="NZ_JAMZEL010000015.1"/>
</dbReference>
<keyword evidence="2" id="KW-1185">Reference proteome</keyword>
<comment type="caution">
    <text evidence="1">The sequence shown here is derived from an EMBL/GenBank/DDBJ whole genome shotgun (WGS) entry which is preliminary data.</text>
</comment>
<organism evidence="1 2">
    <name type="scientific">Runella salmonicolor</name>
    <dbReference type="NCBI Taxonomy" id="2950278"/>
    <lineage>
        <taxon>Bacteria</taxon>
        <taxon>Pseudomonadati</taxon>
        <taxon>Bacteroidota</taxon>
        <taxon>Cytophagia</taxon>
        <taxon>Cytophagales</taxon>
        <taxon>Spirosomataceae</taxon>
        <taxon>Runella</taxon>
    </lineage>
</organism>
<evidence type="ECO:0000313" key="1">
    <source>
        <dbReference type="EMBL" id="MCP1385816.1"/>
    </source>
</evidence>
<proteinExistence type="predicted"/>
<gene>
    <name evidence="1" type="ORF">NCI00_25480</name>
</gene>
<reference evidence="1 2" key="1">
    <citation type="submission" date="2022-06" db="EMBL/GenBank/DDBJ databases">
        <title>Runella sp. S5 genome sequencing.</title>
        <authorList>
            <person name="Park S."/>
        </authorList>
    </citation>
    <scope>NUCLEOTIDE SEQUENCE [LARGE SCALE GENOMIC DNA]</scope>
    <source>
        <strain evidence="1 2">S5</strain>
    </source>
</reference>
<name>A0ABT1FVM3_9BACT</name>
<dbReference type="Proteomes" id="UP001204772">
    <property type="component" value="Unassembled WGS sequence"/>
</dbReference>
<protein>
    <submittedName>
        <fullName evidence="1">Uncharacterized protein</fullName>
    </submittedName>
</protein>
<accession>A0ABT1FVM3</accession>
<evidence type="ECO:0000313" key="2">
    <source>
        <dbReference type="Proteomes" id="UP001204772"/>
    </source>
</evidence>
<sequence>MSRLKVVVLLIGNLLVSISCISNKGLTSKVERIQITYKNRVVTARKLTVVSQIPISIDTAWKKVQTSALLNFVAAGKVKFKPTEGHFPQIWQEGDTVSTKMLIYGFLPFGGIHSLYFEKIDTVNKVLQTKEWDKSAKIWNHKISLKKLSEKNIMYEDEIIIYGGVMTGFITYWAKSFYKHRQKRWQLVSEGI</sequence>